<dbReference type="STRING" id="31246.A0A183P870"/>
<dbReference type="EMBL" id="UZAL01030678">
    <property type="protein sequence ID" value="VDP55005.1"/>
    <property type="molecule type" value="Genomic_DNA"/>
</dbReference>
<sequence length="242" mass="26356">MDSRKAARAGNMKQLYDTTKKLAGKYSKPEKPVKDEEDNSVIEIEGQRNKSVGGAIADGLERRTPHQDTKESGSAQIPKEDLSNCLIEPPDFIELPETDSETREYSVTDCSLMSSAHNTTTTTNINNTSVTNQNSNDLNILKPVDNSISKLTNDPLDILYSLNLDTVPSSCILSTPASSSSLSTETVSSTSSPALLSSIADISSKKINYSTSFSHFKMPSWDNSSVYPVGKLDNIVYICTLF</sequence>
<proteinExistence type="predicted"/>
<feature type="compositionally biased region" description="Basic and acidic residues" evidence="1">
    <location>
        <begin position="59"/>
        <end position="71"/>
    </location>
</feature>
<keyword evidence="3" id="KW-1185">Reference proteome</keyword>
<dbReference type="AlphaFoldDB" id="A0A183P870"/>
<protein>
    <submittedName>
        <fullName evidence="2">Uncharacterized protein</fullName>
    </submittedName>
</protein>
<evidence type="ECO:0000313" key="2">
    <source>
        <dbReference type="EMBL" id="VDP55005.1"/>
    </source>
</evidence>
<evidence type="ECO:0000313" key="3">
    <source>
        <dbReference type="Proteomes" id="UP000269396"/>
    </source>
</evidence>
<gene>
    <name evidence="2" type="ORF">SMTD_LOCUS10556</name>
</gene>
<name>A0A183P870_9TREM</name>
<reference evidence="2 3" key="1">
    <citation type="submission" date="2018-11" db="EMBL/GenBank/DDBJ databases">
        <authorList>
            <consortium name="Pathogen Informatics"/>
        </authorList>
    </citation>
    <scope>NUCLEOTIDE SEQUENCE [LARGE SCALE GENOMIC DNA]</scope>
    <source>
        <strain>Denwood</strain>
        <strain evidence="3">Zambia</strain>
    </source>
</reference>
<feature type="region of interest" description="Disordered" evidence="1">
    <location>
        <begin position="1"/>
        <end position="77"/>
    </location>
</feature>
<dbReference type="Proteomes" id="UP000269396">
    <property type="component" value="Unassembled WGS sequence"/>
</dbReference>
<evidence type="ECO:0000256" key="1">
    <source>
        <dbReference type="SAM" id="MobiDB-lite"/>
    </source>
</evidence>
<organism evidence="2 3">
    <name type="scientific">Schistosoma mattheei</name>
    <dbReference type="NCBI Taxonomy" id="31246"/>
    <lineage>
        <taxon>Eukaryota</taxon>
        <taxon>Metazoa</taxon>
        <taxon>Spiralia</taxon>
        <taxon>Lophotrochozoa</taxon>
        <taxon>Platyhelminthes</taxon>
        <taxon>Trematoda</taxon>
        <taxon>Digenea</taxon>
        <taxon>Strigeidida</taxon>
        <taxon>Schistosomatoidea</taxon>
        <taxon>Schistosomatidae</taxon>
        <taxon>Schistosoma</taxon>
    </lineage>
</organism>
<accession>A0A183P870</accession>